<reference evidence="1" key="1">
    <citation type="journal article" date="2021" name="New Phytol.">
        <title>Evolutionary innovations through gain and loss of genes in the ectomycorrhizal Boletales.</title>
        <authorList>
            <person name="Wu G."/>
            <person name="Miyauchi S."/>
            <person name="Morin E."/>
            <person name="Kuo A."/>
            <person name="Drula E."/>
            <person name="Varga T."/>
            <person name="Kohler A."/>
            <person name="Feng B."/>
            <person name="Cao Y."/>
            <person name="Lipzen A."/>
            <person name="Daum C."/>
            <person name="Hundley H."/>
            <person name="Pangilinan J."/>
            <person name="Johnson J."/>
            <person name="Barry K."/>
            <person name="LaButti K."/>
            <person name="Ng V."/>
            <person name="Ahrendt S."/>
            <person name="Min B."/>
            <person name="Choi I.G."/>
            <person name="Park H."/>
            <person name="Plett J.M."/>
            <person name="Magnuson J."/>
            <person name="Spatafora J.W."/>
            <person name="Nagy L.G."/>
            <person name="Henrissat B."/>
            <person name="Grigoriev I.V."/>
            <person name="Yang Z.L."/>
            <person name="Xu J."/>
            <person name="Martin F.M."/>
        </authorList>
    </citation>
    <scope>NUCLEOTIDE SEQUENCE</scope>
    <source>
        <strain evidence="1">KUC20120723A-06</strain>
    </source>
</reference>
<dbReference type="EMBL" id="MU266963">
    <property type="protein sequence ID" value="KAH7917702.1"/>
    <property type="molecule type" value="Genomic_DNA"/>
</dbReference>
<evidence type="ECO:0000313" key="2">
    <source>
        <dbReference type="Proteomes" id="UP000790709"/>
    </source>
</evidence>
<organism evidence="1 2">
    <name type="scientific">Leucogyrophana mollusca</name>
    <dbReference type="NCBI Taxonomy" id="85980"/>
    <lineage>
        <taxon>Eukaryota</taxon>
        <taxon>Fungi</taxon>
        <taxon>Dikarya</taxon>
        <taxon>Basidiomycota</taxon>
        <taxon>Agaricomycotina</taxon>
        <taxon>Agaricomycetes</taxon>
        <taxon>Agaricomycetidae</taxon>
        <taxon>Boletales</taxon>
        <taxon>Boletales incertae sedis</taxon>
        <taxon>Leucogyrophana</taxon>
    </lineage>
</organism>
<name>A0ACB8AZ40_9AGAM</name>
<accession>A0ACB8AZ40</accession>
<proteinExistence type="predicted"/>
<keyword evidence="2" id="KW-1185">Reference proteome</keyword>
<dbReference type="Proteomes" id="UP000790709">
    <property type="component" value="Unassembled WGS sequence"/>
</dbReference>
<protein>
    <submittedName>
        <fullName evidence="1">Uncharacterized protein</fullName>
    </submittedName>
</protein>
<sequence length="493" mass="56267">MIMNRISTDPRNLPEIKGLKATKLPDPYESVDDIAVFKGWVQSLLSWFRLARMTDQKANASRLDVMQLCLKGPAKEWFGQEVLSLDQAIWKWSFRGAVLTMHRHFIHEAMAQQATDQFHVLCYDHKTGATAFFNDEYTFRRRFLDGLPHALVEDVLKLQGISTKYLGIKDILKQVKAMENVHNLKRVEDSRGPPRAFKVIQASRSRTYGGRPYRMDYRPKQNRELRKAPMAPMDTSKMTCYRCKGVGHIASERDKCPEAKGHPQQLSAAKEVDEDVEMPDETKCPAKESMEEPMEEGNQENLDEEDEGEPYGSQYLSEDESLLEQYEDNVQDNDSDVVHLHVVRVNDNDLPRQEDADVPKKWVYEDNHSVVHNHSCGICIAYKEHLATTREAGDDLLVENVIGVGQQLLHNEYIRGWGYSLEPPDASLQTRIEKDVGMLTSLMEGDHLLMEVFTFKLNELKVMVQVERLVGNTVASSGEATRAITNDPLSILM</sequence>
<comment type="caution">
    <text evidence="1">The sequence shown here is derived from an EMBL/GenBank/DDBJ whole genome shotgun (WGS) entry which is preliminary data.</text>
</comment>
<evidence type="ECO:0000313" key="1">
    <source>
        <dbReference type="EMBL" id="KAH7917702.1"/>
    </source>
</evidence>
<gene>
    <name evidence="1" type="ORF">BV22DRAFT_1052250</name>
</gene>